<protein>
    <submittedName>
        <fullName evidence="2">Uncharacterized protein</fullName>
    </submittedName>
</protein>
<feature type="signal peptide" evidence="1">
    <location>
        <begin position="1"/>
        <end position="18"/>
    </location>
</feature>
<evidence type="ECO:0000256" key="1">
    <source>
        <dbReference type="SAM" id="SignalP"/>
    </source>
</evidence>
<feature type="chain" id="PRO_5005188947" evidence="1">
    <location>
        <begin position="19"/>
        <end position="520"/>
    </location>
</feature>
<dbReference type="VEuPathDB" id="CryptoDB:Cvel_18300"/>
<gene>
    <name evidence="2" type="ORF">Cvel_18300</name>
</gene>
<keyword evidence="1" id="KW-0732">Signal</keyword>
<proteinExistence type="predicted"/>
<reference evidence="2" key="1">
    <citation type="submission" date="2014-11" db="EMBL/GenBank/DDBJ databases">
        <authorList>
            <person name="Otto D Thomas"/>
            <person name="Naeem Raeece"/>
        </authorList>
    </citation>
    <scope>NUCLEOTIDE SEQUENCE</scope>
</reference>
<evidence type="ECO:0000313" key="2">
    <source>
        <dbReference type="EMBL" id="CEM16882.1"/>
    </source>
</evidence>
<sequence length="520" mass="58856">MKIIFISIVALQLYSVSAASTPVTLDTSHIAEPRCAEALRELKFPLPQTEGSGEVYCQLLDFLKSLGPGEAPTNYITHSLPFFIKVNVLEEVKNFLLDVMRGETDEPVDFNDFAINATLTGIGIGPGTFQDPFVFNKWKHFLTPSAILAPYDLGGGKTRLEHFIDKVFDLISNNPIFVATLYRVHEKYPISTWAERMERSLRNEDGLLMTSLKKVITASVHQAAVYDGLVREMYRDPAGFLHDLEKSLQVNFEVADMSGTSLFYNVKYPSVRKPIKEFVRASRETRQKKAIEGGKAVAQQLQLWDVEDAELEAAQAKRKARRKNAKNKGKVLPSFLWPRRDFKQRTEINLASMMVERDPTKALRTNILEATYAELYLWRGYYGKTKGCDESCYEKFGEGKYLFTDSRSWAYLYHAWNAAFCLTTGSIGKFWAKLFVPAVMEDDSGESYIIRRTLALWLALTRIANRIAMRNNALLPTVDDHEFDNDDAMQILRHFGGVSTASWAAEALMAKAKTGEDILV</sequence>
<dbReference type="AlphaFoldDB" id="A0A0G4FQZ9"/>
<organism evidence="2">
    <name type="scientific">Chromera velia CCMP2878</name>
    <dbReference type="NCBI Taxonomy" id="1169474"/>
    <lineage>
        <taxon>Eukaryota</taxon>
        <taxon>Sar</taxon>
        <taxon>Alveolata</taxon>
        <taxon>Colpodellida</taxon>
        <taxon>Chromeraceae</taxon>
        <taxon>Chromera</taxon>
    </lineage>
</organism>
<name>A0A0G4FQZ9_9ALVE</name>
<dbReference type="EMBL" id="CDMZ01000561">
    <property type="protein sequence ID" value="CEM16882.1"/>
    <property type="molecule type" value="Genomic_DNA"/>
</dbReference>
<accession>A0A0G4FQZ9</accession>